<accession>A0A7W7KDM8</accession>
<evidence type="ECO:0000313" key="2">
    <source>
        <dbReference type="Proteomes" id="UP000555448"/>
    </source>
</evidence>
<name>A0A7W7KDM8_9SPHN</name>
<dbReference type="Proteomes" id="UP000555448">
    <property type="component" value="Unassembled WGS sequence"/>
</dbReference>
<dbReference type="RefSeq" id="WP_184248936.1">
    <property type="nucleotide sequence ID" value="NZ_JACHLR010000020.1"/>
</dbReference>
<comment type="caution">
    <text evidence="1">The sequence shown here is derived from an EMBL/GenBank/DDBJ whole genome shotgun (WGS) entry which is preliminary data.</text>
</comment>
<evidence type="ECO:0000313" key="1">
    <source>
        <dbReference type="EMBL" id="MBB4860334.1"/>
    </source>
</evidence>
<dbReference type="EMBL" id="JACHLR010000020">
    <property type="protein sequence ID" value="MBB4860334.1"/>
    <property type="molecule type" value="Genomic_DNA"/>
</dbReference>
<dbReference type="AlphaFoldDB" id="A0A7W7KDM8"/>
<reference evidence="1 2" key="1">
    <citation type="submission" date="2020-08" db="EMBL/GenBank/DDBJ databases">
        <title>Functional genomics of gut bacteria from endangered species of beetles.</title>
        <authorList>
            <person name="Carlos-Shanley C."/>
        </authorList>
    </citation>
    <scope>NUCLEOTIDE SEQUENCE [LARGE SCALE GENOMIC DNA]</scope>
    <source>
        <strain evidence="1 2">S00245</strain>
    </source>
</reference>
<gene>
    <name evidence="1" type="ORF">HNO88_003677</name>
</gene>
<organism evidence="1 2">
    <name type="scientific">Novosphingobium chloroacetimidivorans</name>
    <dbReference type="NCBI Taxonomy" id="1428314"/>
    <lineage>
        <taxon>Bacteria</taxon>
        <taxon>Pseudomonadati</taxon>
        <taxon>Pseudomonadota</taxon>
        <taxon>Alphaproteobacteria</taxon>
        <taxon>Sphingomonadales</taxon>
        <taxon>Sphingomonadaceae</taxon>
        <taxon>Novosphingobium</taxon>
    </lineage>
</organism>
<protein>
    <submittedName>
        <fullName evidence="1">Uncharacterized protein</fullName>
    </submittedName>
</protein>
<keyword evidence="2" id="KW-1185">Reference proteome</keyword>
<sequence length="107" mass="11956">MMTLDRYWKGKTAQVQPWPAGADRMLLMSVGTGTAPGVSDDLDENDMHLLFNAKNIPSQLMFLALNEQDPLCRILRECVSGDPIYREVDTLIGLRGPLTGKLFRYVG</sequence>
<proteinExistence type="predicted"/>